<gene>
    <name evidence="6" type="ORF">KFL_013290010</name>
</gene>
<feature type="domain" description="Integrase catalytic" evidence="5">
    <location>
        <begin position="460"/>
        <end position="625"/>
    </location>
</feature>
<dbReference type="GO" id="GO:0008233">
    <property type="term" value="F:peptidase activity"/>
    <property type="evidence" value="ECO:0007669"/>
    <property type="project" value="UniProtKB-KW"/>
</dbReference>
<dbReference type="InterPro" id="IPR036875">
    <property type="entry name" value="Znf_CCHC_sf"/>
</dbReference>
<sequence length="757" mass="83286">MADGYKVHIDKLDVENYRTWSSKIKFLLTSKDLWNGVEDPVAHPAQSKKALSIIGLNVEDHHLGSIEECKTAKEAWDLLEKTYKSKTNARKMQLRQELHSLKMKLGEPVTMYVGRAKDLYRDLVATGFEMKPDELAWSVLAGLPKSFSTLRTILEASESTISSVDAILPKLLVHEQGFEESPKEKGGGGSDSAVAYVARRKGKEKVHGKDESRGKGPKCYNCGDFGHIARKCSKPDRREHKPEQKKGGKPPKGVAFSVIEGVSTDEWLVDSGSSQHLTGDKSLFETLEMFGGSGREFTFGDKGTLWAEGSGSVELRCATPTGESLVTLQNVMYVPGVAANLISVSKATEVASVLFKENGNCELEVDGEVVLVARKVKGVYVVNRAEKETCFLVKKPETAELWHRRLGHAGYENLAKMVQGDLVEGVGVKPSAFRALKTSVCEPCIMGKQTRLPFPESDSVSTEPLELVHMDVCGPMPVASVGGSRYFATFLDDYRKLSVVVPMKQKSEVAKVTEHVINRLELQSGKQLKSVRTDRGKEYVNKALEDVFGDKGTVHEKSAPYSAEQNGSAERLNRDLEGKTRAMLEDSGLAKELWAEAVVTANYTRNRTPVSAHGRTPWEVFFGEKPNVGHMRVFGARAFRHVPKQRRRKLHPVSERCVFVGYEPDSKAYRLLRDRDGKLIISRDVIFDEGIGGDGVVELGSDPTDGSQTAEGPGAQVHTEAHEGPKVESLRESDAAARAPEDPRPPRALSQTGQNEG</sequence>
<reference evidence="6 7" key="1">
    <citation type="journal article" date="2014" name="Nat. Commun.">
        <title>Klebsormidium flaccidum genome reveals primary factors for plant terrestrial adaptation.</title>
        <authorList>
            <person name="Hori K."/>
            <person name="Maruyama F."/>
            <person name="Fujisawa T."/>
            <person name="Togashi T."/>
            <person name="Yamamoto N."/>
            <person name="Seo M."/>
            <person name="Sato S."/>
            <person name="Yamada T."/>
            <person name="Mori H."/>
            <person name="Tajima N."/>
            <person name="Moriyama T."/>
            <person name="Ikeuchi M."/>
            <person name="Watanabe M."/>
            <person name="Wada H."/>
            <person name="Kobayashi K."/>
            <person name="Saito M."/>
            <person name="Masuda T."/>
            <person name="Sasaki-Sekimoto Y."/>
            <person name="Mashiguchi K."/>
            <person name="Awai K."/>
            <person name="Shimojima M."/>
            <person name="Masuda S."/>
            <person name="Iwai M."/>
            <person name="Nobusawa T."/>
            <person name="Narise T."/>
            <person name="Kondo S."/>
            <person name="Saito H."/>
            <person name="Sato R."/>
            <person name="Murakawa M."/>
            <person name="Ihara Y."/>
            <person name="Oshima-Yamada Y."/>
            <person name="Ohtaka K."/>
            <person name="Satoh M."/>
            <person name="Sonobe K."/>
            <person name="Ishii M."/>
            <person name="Ohtani R."/>
            <person name="Kanamori-Sato M."/>
            <person name="Honoki R."/>
            <person name="Miyazaki D."/>
            <person name="Mochizuki H."/>
            <person name="Umetsu J."/>
            <person name="Higashi K."/>
            <person name="Shibata D."/>
            <person name="Kamiya Y."/>
            <person name="Sato N."/>
            <person name="Nakamura Y."/>
            <person name="Tabata S."/>
            <person name="Ida S."/>
            <person name="Kurokawa K."/>
            <person name="Ohta H."/>
        </authorList>
    </citation>
    <scope>NUCLEOTIDE SEQUENCE [LARGE SCALE GENOMIC DNA]</scope>
    <source>
        <strain evidence="6 7">NIES-2285</strain>
    </source>
</reference>
<feature type="region of interest" description="Disordered" evidence="3">
    <location>
        <begin position="692"/>
        <end position="757"/>
    </location>
</feature>
<dbReference type="Gene3D" id="3.30.420.10">
    <property type="entry name" value="Ribonuclease H-like superfamily/Ribonuclease H"/>
    <property type="match status" value="1"/>
</dbReference>
<dbReference type="SUPFAM" id="SSF53098">
    <property type="entry name" value="Ribonuclease H-like"/>
    <property type="match status" value="1"/>
</dbReference>
<evidence type="ECO:0000256" key="3">
    <source>
        <dbReference type="SAM" id="MobiDB-lite"/>
    </source>
</evidence>
<dbReference type="Pfam" id="PF00098">
    <property type="entry name" value="zf-CCHC"/>
    <property type="match status" value="1"/>
</dbReference>
<dbReference type="Pfam" id="PF25597">
    <property type="entry name" value="SH3_retrovirus"/>
    <property type="match status" value="1"/>
</dbReference>
<dbReference type="EMBL" id="DF238278">
    <property type="protein sequence ID" value="GAQ93157.1"/>
    <property type="molecule type" value="Genomic_DNA"/>
</dbReference>
<dbReference type="STRING" id="105231.A0A1Y1IWP3"/>
<feature type="compositionally biased region" description="Basic and acidic residues" evidence="3">
    <location>
        <begin position="719"/>
        <end position="745"/>
    </location>
</feature>
<dbReference type="InterPro" id="IPR054722">
    <property type="entry name" value="PolX-like_BBD"/>
</dbReference>
<keyword evidence="7" id="KW-1185">Reference proteome</keyword>
<evidence type="ECO:0000256" key="1">
    <source>
        <dbReference type="ARBA" id="ARBA00022670"/>
    </source>
</evidence>
<dbReference type="Pfam" id="PF14223">
    <property type="entry name" value="Retrotran_gag_2"/>
    <property type="match status" value="1"/>
</dbReference>
<dbReference type="Proteomes" id="UP000054558">
    <property type="component" value="Unassembled WGS sequence"/>
</dbReference>
<keyword evidence="2" id="KW-0862">Zinc</keyword>
<dbReference type="InterPro" id="IPR039537">
    <property type="entry name" value="Retrotran_Ty1/copia-like"/>
</dbReference>
<keyword evidence="2" id="KW-0863">Zinc-finger</keyword>
<accession>A0A1Y1IWP3</accession>
<dbReference type="PROSITE" id="PS50994">
    <property type="entry name" value="INTEGRASE"/>
    <property type="match status" value="1"/>
</dbReference>
<evidence type="ECO:0000313" key="6">
    <source>
        <dbReference type="EMBL" id="GAQ93157.1"/>
    </source>
</evidence>
<dbReference type="InterPro" id="IPR036397">
    <property type="entry name" value="RNaseH_sf"/>
</dbReference>
<dbReference type="PROSITE" id="PS50158">
    <property type="entry name" value="ZF_CCHC"/>
    <property type="match status" value="1"/>
</dbReference>
<dbReference type="PANTHER" id="PTHR42648:SF28">
    <property type="entry name" value="TRANSPOSON-ENCODED PROTEIN WITH RIBONUCLEASE H-LIKE AND RETROVIRUS ZINC FINGER-LIKE DOMAINS"/>
    <property type="match status" value="1"/>
</dbReference>
<keyword evidence="2" id="KW-0479">Metal-binding</keyword>
<dbReference type="Pfam" id="PF22936">
    <property type="entry name" value="Pol_BBD"/>
    <property type="match status" value="1"/>
</dbReference>
<dbReference type="OrthoDB" id="2014938at2759"/>
<organism evidence="6 7">
    <name type="scientific">Klebsormidium nitens</name>
    <name type="common">Green alga</name>
    <name type="synonym">Ulothrix nitens</name>
    <dbReference type="NCBI Taxonomy" id="105231"/>
    <lineage>
        <taxon>Eukaryota</taxon>
        <taxon>Viridiplantae</taxon>
        <taxon>Streptophyta</taxon>
        <taxon>Klebsormidiophyceae</taxon>
        <taxon>Klebsormidiales</taxon>
        <taxon>Klebsormidiaceae</taxon>
        <taxon>Klebsormidium</taxon>
    </lineage>
</organism>
<dbReference type="GO" id="GO:0015074">
    <property type="term" value="P:DNA integration"/>
    <property type="evidence" value="ECO:0007669"/>
    <property type="project" value="InterPro"/>
</dbReference>
<dbReference type="Gene3D" id="4.10.60.10">
    <property type="entry name" value="Zinc finger, CCHC-type"/>
    <property type="match status" value="1"/>
</dbReference>
<dbReference type="GO" id="GO:0008270">
    <property type="term" value="F:zinc ion binding"/>
    <property type="evidence" value="ECO:0007669"/>
    <property type="project" value="UniProtKB-KW"/>
</dbReference>
<evidence type="ECO:0000313" key="7">
    <source>
        <dbReference type="Proteomes" id="UP000054558"/>
    </source>
</evidence>
<dbReference type="OMA" id="NEHITIF"/>
<dbReference type="SMART" id="SM00343">
    <property type="entry name" value="ZnF_C2HC"/>
    <property type="match status" value="1"/>
</dbReference>
<dbReference type="SUPFAM" id="SSF57756">
    <property type="entry name" value="Retrovirus zinc finger-like domains"/>
    <property type="match status" value="1"/>
</dbReference>
<dbReference type="InterPro" id="IPR001878">
    <property type="entry name" value="Znf_CCHC"/>
</dbReference>
<dbReference type="GO" id="GO:0006508">
    <property type="term" value="P:proteolysis"/>
    <property type="evidence" value="ECO:0007669"/>
    <property type="project" value="UniProtKB-KW"/>
</dbReference>
<dbReference type="Pfam" id="PF00665">
    <property type="entry name" value="rve"/>
    <property type="match status" value="1"/>
</dbReference>
<protein>
    <submittedName>
        <fullName evidence="6">Uncharacterized protein</fullName>
    </submittedName>
</protein>
<feature type="compositionally biased region" description="Basic and acidic residues" evidence="3">
    <location>
        <begin position="233"/>
        <end position="246"/>
    </location>
</feature>
<dbReference type="InterPro" id="IPR057670">
    <property type="entry name" value="SH3_retrovirus"/>
</dbReference>
<evidence type="ECO:0000256" key="2">
    <source>
        <dbReference type="PROSITE-ProRule" id="PRU00047"/>
    </source>
</evidence>
<dbReference type="InterPro" id="IPR001584">
    <property type="entry name" value="Integrase_cat-core"/>
</dbReference>
<keyword evidence="1" id="KW-0645">Protease</keyword>
<evidence type="ECO:0000259" key="5">
    <source>
        <dbReference type="PROSITE" id="PS50994"/>
    </source>
</evidence>
<evidence type="ECO:0000259" key="4">
    <source>
        <dbReference type="PROSITE" id="PS50158"/>
    </source>
</evidence>
<proteinExistence type="predicted"/>
<dbReference type="PANTHER" id="PTHR42648">
    <property type="entry name" value="TRANSPOSASE, PUTATIVE-RELATED"/>
    <property type="match status" value="1"/>
</dbReference>
<dbReference type="Pfam" id="PF13976">
    <property type="entry name" value="gag_pre-integrs"/>
    <property type="match status" value="1"/>
</dbReference>
<dbReference type="AlphaFoldDB" id="A0A1Y1IWP3"/>
<name>A0A1Y1IWP3_KLENI</name>
<feature type="region of interest" description="Disordered" evidence="3">
    <location>
        <begin position="233"/>
        <end position="254"/>
    </location>
</feature>
<dbReference type="GO" id="GO:0003676">
    <property type="term" value="F:nucleic acid binding"/>
    <property type="evidence" value="ECO:0007669"/>
    <property type="project" value="InterPro"/>
</dbReference>
<dbReference type="InterPro" id="IPR025724">
    <property type="entry name" value="GAG-pre-integrase_dom"/>
</dbReference>
<dbReference type="InterPro" id="IPR012337">
    <property type="entry name" value="RNaseH-like_sf"/>
</dbReference>
<feature type="domain" description="CCHC-type" evidence="4">
    <location>
        <begin position="218"/>
        <end position="234"/>
    </location>
</feature>
<keyword evidence="1" id="KW-0378">Hydrolase</keyword>
<feature type="non-terminal residue" evidence="6">
    <location>
        <position position="757"/>
    </location>
</feature>